<proteinExistence type="predicted"/>
<evidence type="ECO:0000313" key="2">
    <source>
        <dbReference type="Proteomes" id="UP001165962"/>
    </source>
</evidence>
<keyword evidence="2" id="KW-1185">Reference proteome</keyword>
<sequence>MRLLYGFPIVDIDFIFDGRKLHINYVLLDTGSAGTTFDAAVVSEIGVKLRGQIRQQS</sequence>
<evidence type="ECO:0008006" key="3">
    <source>
        <dbReference type="Google" id="ProtNLM"/>
    </source>
</evidence>
<protein>
    <recommendedName>
        <fullName evidence="3">Aspartyl protease</fullName>
    </recommendedName>
</protein>
<gene>
    <name evidence="1" type="ORF">G9U52_21905</name>
</gene>
<dbReference type="EMBL" id="JAAOIW010000008">
    <property type="protein sequence ID" value="NHN32500.1"/>
    <property type="molecule type" value="Genomic_DNA"/>
</dbReference>
<dbReference type="RefSeq" id="WP_166152784.1">
    <property type="nucleotide sequence ID" value="NZ_JAAOIW010000008.1"/>
</dbReference>
<organism evidence="1 2">
    <name type="scientific">Paenibacillus agricola</name>
    <dbReference type="NCBI Taxonomy" id="2716264"/>
    <lineage>
        <taxon>Bacteria</taxon>
        <taxon>Bacillati</taxon>
        <taxon>Bacillota</taxon>
        <taxon>Bacilli</taxon>
        <taxon>Bacillales</taxon>
        <taxon>Paenibacillaceae</taxon>
        <taxon>Paenibacillus</taxon>
    </lineage>
</organism>
<dbReference type="Proteomes" id="UP001165962">
    <property type="component" value="Unassembled WGS sequence"/>
</dbReference>
<accession>A0ABX0JAS5</accession>
<name>A0ABX0JAS5_9BACL</name>
<evidence type="ECO:0000313" key="1">
    <source>
        <dbReference type="EMBL" id="NHN32500.1"/>
    </source>
</evidence>
<comment type="caution">
    <text evidence="1">The sequence shown here is derived from an EMBL/GenBank/DDBJ whole genome shotgun (WGS) entry which is preliminary data.</text>
</comment>
<reference evidence="1" key="1">
    <citation type="submission" date="2020-03" db="EMBL/GenBank/DDBJ databases">
        <title>Draft sequencing of Paenibacilllus sp. S3N08.</title>
        <authorList>
            <person name="Kim D.-U."/>
        </authorList>
    </citation>
    <scope>NUCLEOTIDE SEQUENCE</scope>
    <source>
        <strain evidence="1">S3N08</strain>
    </source>
</reference>